<proteinExistence type="predicted"/>
<dbReference type="GO" id="GO:0004671">
    <property type="term" value="F:protein C-terminal S-isoprenylcysteine carboxyl O-methyltransferase activity"/>
    <property type="evidence" value="ECO:0007669"/>
    <property type="project" value="InterPro"/>
</dbReference>
<dbReference type="InterPro" id="IPR052527">
    <property type="entry name" value="Metal_cation-efflux_comp"/>
</dbReference>
<name>X1PRV1_9ZZZZ</name>
<feature type="transmembrane region" description="Helical" evidence="5">
    <location>
        <begin position="45"/>
        <end position="69"/>
    </location>
</feature>
<keyword evidence="2 5" id="KW-0812">Transmembrane</keyword>
<accession>X1PRV1</accession>
<keyword evidence="3 5" id="KW-1133">Transmembrane helix</keyword>
<evidence type="ECO:0008006" key="7">
    <source>
        <dbReference type="Google" id="ProtNLM"/>
    </source>
</evidence>
<keyword evidence="4 5" id="KW-0472">Membrane</keyword>
<evidence type="ECO:0000256" key="4">
    <source>
        <dbReference type="ARBA" id="ARBA00023136"/>
    </source>
</evidence>
<dbReference type="EMBL" id="BARW01003864">
    <property type="protein sequence ID" value="GAI58957.1"/>
    <property type="molecule type" value="Genomic_DNA"/>
</dbReference>
<dbReference type="Pfam" id="PF04140">
    <property type="entry name" value="ICMT"/>
    <property type="match status" value="1"/>
</dbReference>
<evidence type="ECO:0000256" key="2">
    <source>
        <dbReference type="ARBA" id="ARBA00022692"/>
    </source>
</evidence>
<protein>
    <recommendedName>
        <fullName evidence="7">Isoprenylcysteine carboxylmethyltransferase family protein</fullName>
    </recommendedName>
</protein>
<dbReference type="GO" id="GO:0016020">
    <property type="term" value="C:membrane"/>
    <property type="evidence" value="ECO:0007669"/>
    <property type="project" value="UniProtKB-SubCell"/>
</dbReference>
<dbReference type="PANTHER" id="PTHR43847">
    <property type="entry name" value="BLL3993 PROTEIN"/>
    <property type="match status" value="1"/>
</dbReference>
<comment type="caution">
    <text evidence="6">The sequence shown here is derived from an EMBL/GenBank/DDBJ whole genome shotgun (WGS) entry which is preliminary data.</text>
</comment>
<dbReference type="AlphaFoldDB" id="X1PRV1"/>
<comment type="subcellular location">
    <subcellularLocation>
        <location evidence="1">Membrane</location>
        <topology evidence="1">Multi-pass membrane protein</topology>
    </subcellularLocation>
</comment>
<evidence type="ECO:0000256" key="1">
    <source>
        <dbReference type="ARBA" id="ARBA00004141"/>
    </source>
</evidence>
<organism evidence="6">
    <name type="scientific">marine sediment metagenome</name>
    <dbReference type="NCBI Taxonomy" id="412755"/>
    <lineage>
        <taxon>unclassified sequences</taxon>
        <taxon>metagenomes</taxon>
        <taxon>ecological metagenomes</taxon>
    </lineage>
</organism>
<feature type="non-terminal residue" evidence="6">
    <location>
        <position position="1"/>
    </location>
</feature>
<evidence type="ECO:0000256" key="5">
    <source>
        <dbReference type="SAM" id="Phobius"/>
    </source>
</evidence>
<dbReference type="Gene3D" id="1.20.120.1630">
    <property type="match status" value="1"/>
</dbReference>
<dbReference type="InterPro" id="IPR007269">
    <property type="entry name" value="ICMT_MeTrfase"/>
</dbReference>
<evidence type="ECO:0000256" key="3">
    <source>
        <dbReference type="ARBA" id="ARBA00022989"/>
    </source>
</evidence>
<gene>
    <name evidence="6" type="ORF">S12H4_09494</name>
</gene>
<dbReference type="PANTHER" id="PTHR43847:SF1">
    <property type="entry name" value="BLL3993 PROTEIN"/>
    <property type="match status" value="1"/>
</dbReference>
<evidence type="ECO:0000313" key="6">
    <source>
        <dbReference type="EMBL" id="GAI58957.1"/>
    </source>
</evidence>
<sequence length="101" mass="11787">FFLVLKENTYASRIIEVEKGQKVISTGPYAIIRHPMYVAVLTMYVLSPLALGSYWAVLAILPLPVLIIFRIKSEEKILIDKLPGYREYIQKVKYRLIPYIW</sequence>
<reference evidence="6" key="1">
    <citation type="journal article" date="2014" name="Front. Microbiol.">
        <title>High frequency of phylogenetically diverse reductive dehalogenase-homologous genes in deep subseafloor sedimentary metagenomes.</title>
        <authorList>
            <person name="Kawai M."/>
            <person name="Futagami T."/>
            <person name="Toyoda A."/>
            <person name="Takaki Y."/>
            <person name="Nishi S."/>
            <person name="Hori S."/>
            <person name="Arai W."/>
            <person name="Tsubouchi T."/>
            <person name="Morono Y."/>
            <person name="Uchiyama I."/>
            <person name="Ito T."/>
            <person name="Fujiyama A."/>
            <person name="Inagaki F."/>
            <person name="Takami H."/>
        </authorList>
    </citation>
    <scope>NUCLEOTIDE SEQUENCE</scope>
    <source>
        <strain evidence="6">Expedition CK06-06</strain>
    </source>
</reference>